<dbReference type="STRING" id="1349785.GCA_000509405_02194"/>
<dbReference type="InterPro" id="IPR032331">
    <property type="entry name" value="DUF4856"/>
</dbReference>
<organism evidence="2 3">
    <name type="scientific">Tenacibaculum maritimum NCIMB 2154</name>
    <dbReference type="NCBI Taxonomy" id="1349785"/>
    <lineage>
        <taxon>Bacteria</taxon>
        <taxon>Pseudomonadati</taxon>
        <taxon>Bacteroidota</taxon>
        <taxon>Flavobacteriia</taxon>
        <taxon>Flavobacteriales</taxon>
        <taxon>Flavobacteriaceae</taxon>
        <taxon>Tenacibaculum</taxon>
    </lineage>
</organism>
<gene>
    <name evidence="2" type="ORF">MARIT_1666</name>
</gene>
<dbReference type="RefSeq" id="WP_024740485.1">
    <property type="nucleotide sequence ID" value="NZ_BAUG01000008.1"/>
</dbReference>
<dbReference type="Pfam" id="PF16148">
    <property type="entry name" value="DUF4856"/>
    <property type="match status" value="1"/>
</dbReference>
<keyword evidence="3" id="KW-1185">Reference proteome</keyword>
<name>A0A2H1E9Z7_9FLAO</name>
<feature type="chain" id="PRO_5013809612" description="Lipoprotein" evidence="1">
    <location>
        <begin position="22"/>
        <end position="399"/>
    </location>
</feature>
<dbReference type="AlphaFoldDB" id="A0A2H1E9Z7"/>
<evidence type="ECO:0000256" key="1">
    <source>
        <dbReference type="SAM" id="SignalP"/>
    </source>
</evidence>
<dbReference type="KEGG" id="tmar:MARIT_1666"/>
<accession>A0A2H1E9Z7</accession>
<dbReference type="PROSITE" id="PS51257">
    <property type="entry name" value="PROKAR_LIPOPROTEIN"/>
    <property type="match status" value="1"/>
</dbReference>
<feature type="signal peptide" evidence="1">
    <location>
        <begin position="1"/>
        <end position="21"/>
    </location>
</feature>
<protein>
    <recommendedName>
        <fullName evidence="4">Lipoprotein</fullName>
    </recommendedName>
</protein>
<sequence>MKRVILSALAISALVFTSCSSDDDTPINNVTAPPTYKFERNKNTTVSFSGQTARIKMSAEIVAGLKKTSSTKAGLMEMFKDGTGFTEAALNTSGKKVREKVAASQDYFKANLTERNELLADFDGWMNSQVDVVFPKWNADASKGNAGRLQKLNSNPASYRYVNAKGLELDQAFGKSLIGALMADQILNNYLSMDVLDAGENKANNDSEVLESGKSYTKMEHKWDEAFGYLYGTEENPEKPVLGADNFLNKYLSRVEKDPSFKGIAKKIYDAFKLGRAAIVAKNYEVRNTQAEIIREAISKVIAIRAVYYLQAGKEKLATDKTAAFHDLSEGYGFVYSLRFARNASGNPHLDKTKVKGYLTTLMKGDGFWDVTPETLDTISKEIAAAFKFTVAEAKDANN</sequence>
<evidence type="ECO:0008006" key="4">
    <source>
        <dbReference type="Google" id="ProtNLM"/>
    </source>
</evidence>
<evidence type="ECO:0000313" key="2">
    <source>
        <dbReference type="EMBL" id="SFZ82603.1"/>
    </source>
</evidence>
<dbReference type="OrthoDB" id="5498726at2"/>
<dbReference type="GeneID" id="47723176"/>
<proteinExistence type="predicted"/>
<evidence type="ECO:0000313" key="3">
    <source>
        <dbReference type="Proteomes" id="UP000231564"/>
    </source>
</evidence>
<reference evidence="2 3" key="1">
    <citation type="submission" date="2016-11" db="EMBL/GenBank/DDBJ databases">
        <authorList>
            <person name="Jaros S."/>
            <person name="Januszkiewicz K."/>
            <person name="Wedrychowicz H."/>
        </authorList>
    </citation>
    <scope>NUCLEOTIDE SEQUENCE [LARGE SCALE GENOMIC DNA]</scope>
    <source>
        <strain evidence="2">NCIMB 2154T</strain>
    </source>
</reference>
<keyword evidence="1" id="KW-0732">Signal</keyword>
<dbReference type="EMBL" id="LT634361">
    <property type="protein sequence ID" value="SFZ82603.1"/>
    <property type="molecule type" value="Genomic_DNA"/>
</dbReference>
<dbReference type="Proteomes" id="UP000231564">
    <property type="component" value="Chromosome MARIT"/>
</dbReference>